<organism evidence="1 2">
    <name type="scientific">Synchytrium endobioticum</name>
    <dbReference type="NCBI Taxonomy" id="286115"/>
    <lineage>
        <taxon>Eukaryota</taxon>
        <taxon>Fungi</taxon>
        <taxon>Fungi incertae sedis</taxon>
        <taxon>Chytridiomycota</taxon>
        <taxon>Chytridiomycota incertae sedis</taxon>
        <taxon>Chytridiomycetes</taxon>
        <taxon>Synchytriales</taxon>
        <taxon>Synchytriaceae</taxon>
        <taxon>Synchytrium</taxon>
    </lineage>
</organism>
<dbReference type="AlphaFoldDB" id="A0A507D4G5"/>
<evidence type="ECO:0000313" key="1">
    <source>
        <dbReference type="EMBL" id="TPX46399.1"/>
    </source>
</evidence>
<dbReference type="EMBL" id="QEAM01000105">
    <property type="protein sequence ID" value="TPX46399.1"/>
    <property type="molecule type" value="Genomic_DNA"/>
</dbReference>
<sequence length="109" mass="12611">MRDMLLYYITDNQHWNANSGTSAPRWKVGYATHSTHAAARFGSPALEDMSESCPALWVFLHIERLQKEAIVRVTLPSVDERSEQLVGMRHLEGFRILLKELVKKKSWWA</sequence>
<reference evidence="1 2" key="1">
    <citation type="journal article" date="2019" name="Sci. Rep.">
        <title>Comparative genomics of chytrid fungi reveal insights into the obligate biotrophic and pathogenic lifestyle of Synchytrium endobioticum.</title>
        <authorList>
            <person name="van de Vossenberg B.T.L.H."/>
            <person name="Warris S."/>
            <person name="Nguyen H.D.T."/>
            <person name="van Gent-Pelzer M.P.E."/>
            <person name="Joly D.L."/>
            <person name="van de Geest H.C."/>
            <person name="Bonants P.J.M."/>
            <person name="Smith D.S."/>
            <person name="Levesque C.A."/>
            <person name="van der Lee T.A.J."/>
        </authorList>
    </citation>
    <scope>NUCLEOTIDE SEQUENCE [LARGE SCALE GENOMIC DNA]</scope>
    <source>
        <strain evidence="1 2">LEV6574</strain>
    </source>
</reference>
<proteinExistence type="predicted"/>
<dbReference type="VEuPathDB" id="FungiDB:SeMB42_g01874"/>
<comment type="caution">
    <text evidence="1">The sequence shown here is derived from an EMBL/GenBank/DDBJ whole genome shotgun (WGS) entry which is preliminary data.</text>
</comment>
<name>A0A507D4G5_9FUNG</name>
<protein>
    <submittedName>
        <fullName evidence="1">Uncharacterized protein</fullName>
    </submittedName>
</protein>
<accession>A0A507D4G5</accession>
<gene>
    <name evidence="1" type="ORF">SeLEV6574_g03252</name>
</gene>
<dbReference type="Proteomes" id="UP000320475">
    <property type="component" value="Unassembled WGS sequence"/>
</dbReference>
<evidence type="ECO:0000313" key="2">
    <source>
        <dbReference type="Proteomes" id="UP000320475"/>
    </source>
</evidence>